<dbReference type="Proteomes" id="UP001154078">
    <property type="component" value="Chromosome 6"/>
</dbReference>
<dbReference type="AlphaFoldDB" id="A0A9P0BCC6"/>
<reference evidence="1" key="1">
    <citation type="submission" date="2021-12" db="EMBL/GenBank/DDBJ databases">
        <authorList>
            <person name="King R."/>
        </authorList>
    </citation>
    <scope>NUCLEOTIDE SEQUENCE</scope>
</reference>
<keyword evidence="2" id="KW-1185">Reference proteome</keyword>
<gene>
    <name evidence="1" type="ORF">MELIAE_LOCUS9155</name>
</gene>
<protein>
    <submittedName>
        <fullName evidence="1">Uncharacterized protein</fullName>
    </submittedName>
</protein>
<sequence>MDKLMEEQRKKNRQPLKSLQEVCEKITAIRTKNWFKSRYIVHCYFRLKKHGFRNPENANQAQVFILGELSLKKKETSVPATSTCTLDEDEDVDNQQLSTSIGSTPHVASSGSYLFKFLNNRIATVAKKATITSDSIIMLRQYLGVVPVYLTTAF</sequence>
<evidence type="ECO:0000313" key="1">
    <source>
        <dbReference type="EMBL" id="CAH0558951.1"/>
    </source>
</evidence>
<evidence type="ECO:0000313" key="2">
    <source>
        <dbReference type="Proteomes" id="UP001154078"/>
    </source>
</evidence>
<name>A0A9P0BCC6_BRAAE</name>
<dbReference type="EMBL" id="OV121137">
    <property type="protein sequence ID" value="CAH0558951.1"/>
    <property type="molecule type" value="Genomic_DNA"/>
</dbReference>
<proteinExistence type="predicted"/>
<organism evidence="1 2">
    <name type="scientific">Brassicogethes aeneus</name>
    <name type="common">Rape pollen beetle</name>
    <name type="synonym">Meligethes aeneus</name>
    <dbReference type="NCBI Taxonomy" id="1431903"/>
    <lineage>
        <taxon>Eukaryota</taxon>
        <taxon>Metazoa</taxon>
        <taxon>Ecdysozoa</taxon>
        <taxon>Arthropoda</taxon>
        <taxon>Hexapoda</taxon>
        <taxon>Insecta</taxon>
        <taxon>Pterygota</taxon>
        <taxon>Neoptera</taxon>
        <taxon>Endopterygota</taxon>
        <taxon>Coleoptera</taxon>
        <taxon>Polyphaga</taxon>
        <taxon>Cucujiformia</taxon>
        <taxon>Nitidulidae</taxon>
        <taxon>Meligethinae</taxon>
        <taxon>Brassicogethes</taxon>
    </lineage>
</organism>
<accession>A0A9P0BCC6</accession>